<dbReference type="AlphaFoldDB" id="A0A4V3ENK6"/>
<accession>A0A4V3ENK6</accession>
<dbReference type="GO" id="GO:0015385">
    <property type="term" value="F:sodium:proton antiporter activity"/>
    <property type="evidence" value="ECO:0007669"/>
    <property type="project" value="TreeGrafter"/>
</dbReference>
<dbReference type="PANTHER" id="PTHR34702">
    <property type="entry name" value="NA(+)/H(+) ANTIPORTER SUBUNIT F1"/>
    <property type="match status" value="1"/>
</dbReference>
<evidence type="ECO:0000256" key="5">
    <source>
        <dbReference type="ARBA" id="ARBA00022692"/>
    </source>
</evidence>
<dbReference type="EMBL" id="SOAW01000001">
    <property type="protein sequence ID" value="TDT34138.1"/>
    <property type="molecule type" value="Genomic_DNA"/>
</dbReference>
<dbReference type="OrthoDB" id="3733837at2"/>
<keyword evidence="3" id="KW-0813">Transport</keyword>
<keyword evidence="11" id="KW-1185">Reference proteome</keyword>
<proteinExistence type="inferred from homology"/>
<keyword evidence="4" id="KW-1003">Cell membrane</keyword>
<evidence type="ECO:0000256" key="7">
    <source>
        <dbReference type="ARBA" id="ARBA00023136"/>
    </source>
</evidence>
<evidence type="ECO:0000256" key="6">
    <source>
        <dbReference type="ARBA" id="ARBA00022989"/>
    </source>
</evidence>
<evidence type="ECO:0000256" key="1">
    <source>
        <dbReference type="ARBA" id="ARBA00004651"/>
    </source>
</evidence>
<comment type="similarity">
    <text evidence="2">Belongs to the CPA3 antiporters (TC 2.A.63) subunit F family.</text>
</comment>
<organism evidence="10 11">
    <name type="scientific">Naumannella halotolerans</name>
    <dbReference type="NCBI Taxonomy" id="993414"/>
    <lineage>
        <taxon>Bacteria</taxon>
        <taxon>Bacillati</taxon>
        <taxon>Actinomycetota</taxon>
        <taxon>Actinomycetes</taxon>
        <taxon>Propionibacteriales</taxon>
        <taxon>Propionibacteriaceae</taxon>
        <taxon>Naumannella</taxon>
    </lineage>
</organism>
<evidence type="ECO:0000256" key="8">
    <source>
        <dbReference type="SAM" id="MobiDB-lite"/>
    </source>
</evidence>
<dbReference type="InterPro" id="IPR007208">
    <property type="entry name" value="MrpF/PhaF-like"/>
</dbReference>
<feature type="transmembrane region" description="Helical" evidence="9">
    <location>
        <begin position="60"/>
        <end position="83"/>
    </location>
</feature>
<comment type="subcellular location">
    <subcellularLocation>
        <location evidence="1">Cell membrane</location>
        <topology evidence="1">Multi-pass membrane protein</topology>
    </subcellularLocation>
</comment>
<sequence>MIADLILLLAAALMIAAAVLTLIRITRGPGTLDRVVATDVLISVLMLTVALRTVQTGDTSYLPVILALALIGFAGSLSVARFVSDRDKAVKWGPSSKGRDGTRPPKAGGR</sequence>
<dbReference type="Proteomes" id="UP000295371">
    <property type="component" value="Unassembled WGS sequence"/>
</dbReference>
<reference evidence="10 11" key="1">
    <citation type="submission" date="2019-03" db="EMBL/GenBank/DDBJ databases">
        <title>Genomic Encyclopedia of Archaeal and Bacterial Type Strains, Phase II (KMG-II): from individual species to whole genera.</title>
        <authorList>
            <person name="Goeker M."/>
        </authorList>
    </citation>
    <scope>NUCLEOTIDE SEQUENCE [LARGE SCALE GENOMIC DNA]</scope>
    <source>
        <strain evidence="10 11">DSM 24323</strain>
    </source>
</reference>
<evidence type="ECO:0000313" key="11">
    <source>
        <dbReference type="Proteomes" id="UP000295371"/>
    </source>
</evidence>
<keyword evidence="5 9" id="KW-0812">Transmembrane</keyword>
<dbReference type="GO" id="GO:0005886">
    <property type="term" value="C:plasma membrane"/>
    <property type="evidence" value="ECO:0007669"/>
    <property type="project" value="UniProtKB-SubCell"/>
</dbReference>
<keyword evidence="7 9" id="KW-0472">Membrane</keyword>
<dbReference type="Pfam" id="PF04066">
    <property type="entry name" value="MrpF_PhaF"/>
    <property type="match status" value="1"/>
</dbReference>
<comment type="caution">
    <text evidence="10">The sequence shown here is derived from an EMBL/GenBank/DDBJ whole genome shotgun (WGS) entry which is preliminary data.</text>
</comment>
<feature type="transmembrane region" description="Helical" evidence="9">
    <location>
        <begin position="6"/>
        <end position="23"/>
    </location>
</feature>
<dbReference type="RefSeq" id="WP_133754555.1">
    <property type="nucleotide sequence ID" value="NZ_CP171129.1"/>
</dbReference>
<protein>
    <submittedName>
        <fullName evidence="10">Multicomponent Na+:H+ antiporter subunit F</fullName>
    </submittedName>
</protein>
<name>A0A4V3ENK6_9ACTN</name>
<keyword evidence="6 9" id="KW-1133">Transmembrane helix</keyword>
<feature type="transmembrane region" description="Helical" evidence="9">
    <location>
        <begin position="35"/>
        <end position="54"/>
    </location>
</feature>
<evidence type="ECO:0000313" key="10">
    <source>
        <dbReference type="EMBL" id="TDT34138.1"/>
    </source>
</evidence>
<evidence type="ECO:0000256" key="9">
    <source>
        <dbReference type="SAM" id="Phobius"/>
    </source>
</evidence>
<feature type="region of interest" description="Disordered" evidence="8">
    <location>
        <begin position="90"/>
        <end position="110"/>
    </location>
</feature>
<dbReference type="PANTHER" id="PTHR34702:SF1">
    <property type="entry name" value="NA(+)_H(+) ANTIPORTER SUBUNIT F"/>
    <property type="match status" value="1"/>
</dbReference>
<gene>
    <name evidence="10" type="ORF">CLV29_1792</name>
</gene>
<evidence type="ECO:0000256" key="4">
    <source>
        <dbReference type="ARBA" id="ARBA00022475"/>
    </source>
</evidence>
<evidence type="ECO:0000256" key="2">
    <source>
        <dbReference type="ARBA" id="ARBA00009212"/>
    </source>
</evidence>
<evidence type="ECO:0000256" key="3">
    <source>
        <dbReference type="ARBA" id="ARBA00022448"/>
    </source>
</evidence>